<protein>
    <submittedName>
        <fullName evidence="2">Uncharacterized protein</fullName>
    </submittedName>
</protein>
<reference evidence="2 3" key="1">
    <citation type="submission" date="2017-04" db="EMBL/GenBank/DDBJ databases">
        <authorList>
            <person name="Afonso C.L."/>
            <person name="Miller P.J."/>
            <person name="Scott M.A."/>
            <person name="Spackman E."/>
            <person name="Goraichik I."/>
            <person name="Dimitrov K.M."/>
            <person name="Suarez D.L."/>
            <person name="Swayne D.E."/>
        </authorList>
    </citation>
    <scope>NUCLEOTIDE SEQUENCE [LARGE SCALE GENOMIC DNA]</scope>
    <source>
        <strain evidence="2 3">A2P</strain>
    </source>
</reference>
<gene>
    <name evidence="2" type="ORF">SAMN02982917_3603</name>
</gene>
<dbReference type="EMBL" id="FXAK01000007">
    <property type="protein sequence ID" value="SMF67637.1"/>
    <property type="molecule type" value="Genomic_DNA"/>
</dbReference>
<dbReference type="RefSeq" id="WP_143266721.1">
    <property type="nucleotide sequence ID" value="NZ_FXAK01000007.1"/>
</dbReference>
<dbReference type="OrthoDB" id="7306757at2"/>
<dbReference type="Proteomes" id="UP000192936">
    <property type="component" value="Unassembled WGS sequence"/>
</dbReference>
<feature type="compositionally biased region" description="Basic and acidic residues" evidence="1">
    <location>
        <begin position="26"/>
        <end position="38"/>
    </location>
</feature>
<evidence type="ECO:0000256" key="1">
    <source>
        <dbReference type="SAM" id="MobiDB-lite"/>
    </source>
</evidence>
<proteinExistence type="predicted"/>
<dbReference type="AlphaFoldDB" id="A0A1X7GE16"/>
<evidence type="ECO:0000313" key="3">
    <source>
        <dbReference type="Proteomes" id="UP000192936"/>
    </source>
</evidence>
<sequence>MSGCNAQAAPMPPHRTAPHNRAAKRLPADGHRRPATERCARHSGCVPGAAQVAVHNGAPLWRTMMERWLAAAP</sequence>
<feature type="region of interest" description="Disordered" evidence="1">
    <location>
        <begin position="1"/>
        <end position="38"/>
    </location>
</feature>
<evidence type="ECO:0000313" key="2">
    <source>
        <dbReference type="EMBL" id="SMF67637.1"/>
    </source>
</evidence>
<dbReference type="STRING" id="286727.SAMN02982917_3603"/>
<accession>A0A1X7GE16</accession>
<name>A0A1X7GE16_9PROT</name>
<organism evidence="2 3">
    <name type="scientific">Azospirillum oryzae</name>
    <dbReference type="NCBI Taxonomy" id="286727"/>
    <lineage>
        <taxon>Bacteria</taxon>
        <taxon>Pseudomonadati</taxon>
        <taxon>Pseudomonadota</taxon>
        <taxon>Alphaproteobacteria</taxon>
        <taxon>Rhodospirillales</taxon>
        <taxon>Azospirillaceae</taxon>
        <taxon>Azospirillum</taxon>
    </lineage>
</organism>